<sequence>MKKLLLFGIGMFVTFFALGTLSWFLIDKPNKDVVKYSETYDPDKFNKIEVDSNNVSIHLKKGKRFKFKYQGSIEPEISTKNGTFKLNDEEQKLKGRANFNPFDARHKHLTITVPPKKLKEIDLSTATGEVVVDGASSKSLTIWNSGTGKLDLSHLNCDSADIKGKRSALKLDDSHMKDTSLNIDAGEINVTNSLIQSGIVVINSGPLRLNKMHPDTSVKASSKRGNIYYSYDRLPKSVKLKLSPENGKTYIKNEALRKRDDKYSKHILEFYTHDGDIKLY</sequence>
<dbReference type="RefSeq" id="WP_009385036.1">
    <property type="nucleotide sequence ID" value="NZ_AMSQ01000027.1"/>
</dbReference>
<evidence type="ECO:0000259" key="2">
    <source>
        <dbReference type="Pfam" id="PF13349"/>
    </source>
</evidence>
<protein>
    <recommendedName>
        <fullName evidence="2">DUF4097 domain-containing protein</fullName>
    </recommendedName>
</protein>
<dbReference type="InterPro" id="IPR025164">
    <property type="entry name" value="Toastrack_DUF4097"/>
</dbReference>
<dbReference type="PATRIC" id="fig|1229783.3.peg.2188"/>
<evidence type="ECO:0000313" key="4">
    <source>
        <dbReference type="Proteomes" id="UP000009885"/>
    </source>
</evidence>
<keyword evidence="1" id="KW-1133">Transmembrane helix</keyword>
<dbReference type="Pfam" id="PF13349">
    <property type="entry name" value="DUF4097"/>
    <property type="match status" value="1"/>
</dbReference>
<feature type="domain" description="DUF4097" evidence="2">
    <location>
        <begin position="46"/>
        <end position="278"/>
    </location>
</feature>
<evidence type="ECO:0000313" key="3">
    <source>
        <dbReference type="EMBL" id="EKU45606.1"/>
    </source>
</evidence>
<dbReference type="eggNOG" id="COG3595">
    <property type="taxonomic scope" value="Bacteria"/>
</dbReference>
<keyword evidence="4" id="KW-1185">Reference proteome</keyword>
<evidence type="ECO:0000256" key="1">
    <source>
        <dbReference type="SAM" id="Phobius"/>
    </source>
</evidence>
<feature type="transmembrane region" description="Helical" evidence="1">
    <location>
        <begin position="6"/>
        <end position="26"/>
    </location>
</feature>
<organism evidence="3 4">
    <name type="scientific">Staphylococcus massiliensis S46</name>
    <dbReference type="NCBI Taxonomy" id="1229783"/>
    <lineage>
        <taxon>Bacteria</taxon>
        <taxon>Bacillati</taxon>
        <taxon>Bacillota</taxon>
        <taxon>Bacilli</taxon>
        <taxon>Bacillales</taxon>
        <taxon>Staphylococcaceae</taxon>
        <taxon>Staphylococcus</taxon>
    </lineage>
</organism>
<comment type="caution">
    <text evidence="3">The sequence shown here is derived from an EMBL/GenBank/DDBJ whole genome shotgun (WGS) entry which is preliminary data.</text>
</comment>
<accession>K9AHL5</accession>
<dbReference type="OrthoDB" id="2412664at2"/>
<dbReference type="STRING" id="1229783.C273_11031"/>
<dbReference type="AlphaFoldDB" id="K9AHL5"/>
<dbReference type="Gene3D" id="2.160.20.120">
    <property type="match status" value="1"/>
</dbReference>
<dbReference type="EMBL" id="AMSQ01000027">
    <property type="protein sequence ID" value="EKU45606.1"/>
    <property type="molecule type" value="Genomic_DNA"/>
</dbReference>
<gene>
    <name evidence="3" type="ORF">C273_11031</name>
</gene>
<reference evidence="3 4" key="1">
    <citation type="journal article" date="2013" name="Genome Announc.">
        <title>Genome Sequence of Staphylococcus massiliensis Strain S46, Isolated from the Surface of Healthy Human Skin.</title>
        <authorList>
            <person name="Srivastav R."/>
            <person name="Singh A."/>
            <person name="Jangir P.K."/>
            <person name="Kumari C."/>
            <person name="Muduli S."/>
            <person name="Sharma R."/>
        </authorList>
    </citation>
    <scope>NUCLEOTIDE SEQUENCE [LARGE SCALE GENOMIC DNA]</scope>
    <source>
        <strain evidence="3 4">S46</strain>
    </source>
</reference>
<name>K9AHL5_9STAP</name>
<keyword evidence="1" id="KW-0472">Membrane</keyword>
<keyword evidence="1" id="KW-0812">Transmembrane</keyword>
<dbReference type="Proteomes" id="UP000009885">
    <property type="component" value="Unassembled WGS sequence"/>
</dbReference>
<proteinExistence type="predicted"/>